<feature type="region of interest" description="Disordered" evidence="1">
    <location>
        <begin position="82"/>
        <end position="101"/>
    </location>
</feature>
<name>A0AAV6K9U8_9ERIC</name>
<evidence type="ECO:0000313" key="3">
    <source>
        <dbReference type="Proteomes" id="UP000823749"/>
    </source>
</evidence>
<organism evidence="2 3">
    <name type="scientific">Rhododendron griersonianum</name>
    <dbReference type="NCBI Taxonomy" id="479676"/>
    <lineage>
        <taxon>Eukaryota</taxon>
        <taxon>Viridiplantae</taxon>
        <taxon>Streptophyta</taxon>
        <taxon>Embryophyta</taxon>
        <taxon>Tracheophyta</taxon>
        <taxon>Spermatophyta</taxon>
        <taxon>Magnoliopsida</taxon>
        <taxon>eudicotyledons</taxon>
        <taxon>Gunneridae</taxon>
        <taxon>Pentapetalae</taxon>
        <taxon>asterids</taxon>
        <taxon>Ericales</taxon>
        <taxon>Ericaceae</taxon>
        <taxon>Ericoideae</taxon>
        <taxon>Rhodoreae</taxon>
        <taxon>Rhododendron</taxon>
    </lineage>
</organism>
<keyword evidence="3" id="KW-1185">Reference proteome</keyword>
<protein>
    <submittedName>
        <fullName evidence="2">Uncharacterized protein</fullName>
    </submittedName>
</protein>
<comment type="caution">
    <text evidence="2">The sequence shown here is derived from an EMBL/GenBank/DDBJ whole genome shotgun (WGS) entry which is preliminary data.</text>
</comment>
<accession>A0AAV6K9U8</accession>
<sequence length="133" mass="15572">MLPRKYLSGTEKRKRKKRADDLVQSQAGALHKFFDSRQLRENSGSVEEVNTEENEILVNEEPEDVMHEDLVGEHLVDEELVNEDNEEQNAEFGPSNIDDPCNWENMNQQLRDFLVERGPKKRETRDDDSFPKK</sequence>
<dbReference type="AlphaFoldDB" id="A0AAV6K9U8"/>
<feature type="region of interest" description="Disordered" evidence="1">
    <location>
        <begin position="114"/>
        <end position="133"/>
    </location>
</feature>
<evidence type="ECO:0000313" key="2">
    <source>
        <dbReference type="EMBL" id="KAG5549250.1"/>
    </source>
</evidence>
<evidence type="ECO:0000256" key="1">
    <source>
        <dbReference type="SAM" id="MobiDB-lite"/>
    </source>
</evidence>
<gene>
    <name evidence="2" type="ORF">RHGRI_014566</name>
</gene>
<reference evidence="2" key="1">
    <citation type="submission" date="2020-08" db="EMBL/GenBank/DDBJ databases">
        <title>Plant Genome Project.</title>
        <authorList>
            <person name="Zhang R.-G."/>
        </authorList>
    </citation>
    <scope>NUCLEOTIDE SEQUENCE</scope>
    <source>
        <strain evidence="2">WSP0</strain>
        <tissue evidence="2">Leaf</tissue>
    </source>
</reference>
<feature type="region of interest" description="Disordered" evidence="1">
    <location>
        <begin position="1"/>
        <end position="21"/>
    </location>
</feature>
<proteinExistence type="predicted"/>
<dbReference type="Proteomes" id="UP000823749">
    <property type="component" value="Chromosome 5"/>
</dbReference>
<dbReference type="EMBL" id="JACTNZ010000005">
    <property type="protein sequence ID" value="KAG5549250.1"/>
    <property type="molecule type" value="Genomic_DNA"/>
</dbReference>